<keyword evidence="4 10" id="KW-1003">Cell membrane</keyword>
<reference evidence="13 14" key="1">
    <citation type="submission" date="2014-07" db="EMBL/GenBank/DDBJ databases">
        <title>Tepidicaulis marinum gen. nov., sp. nov., a novel marine bacterium denitrifying nitrate to nitrous oxide strictly under microaerobic conditions.</title>
        <authorList>
            <person name="Takeuchi M."/>
            <person name="Yamagishi T."/>
            <person name="Kamagata Y."/>
            <person name="Oshima K."/>
            <person name="Hattori M."/>
            <person name="Katayama T."/>
            <person name="Hanada S."/>
            <person name="Tamaki H."/>
            <person name="Marumo K."/>
            <person name="Maeda H."/>
            <person name="Nedachi M."/>
            <person name="Iwasaki W."/>
            <person name="Suwa Y."/>
            <person name="Sakata S."/>
        </authorList>
    </citation>
    <scope>NUCLEOTIDE SEQUENCE [LARGE SCALE GENOMIC DNA]</scope>
    <source>
        <strain evidence="13 14">MA2</strain>
    </source>
</reference>
<dbReference type="GO" id="GO:0098797">
    <property type="term" value="C:plasma membrane protein complex"/>
    <property type="evidence" value="ECO:0007669"/>
    <property type="project" value="TreeGrafter"/>
</dbReference>
<dbReference type="EMBL" id="BBIO01000016">
    <property type="protein sequence ID" value="GAK46188.1"/>
    <property type="molecule type" value="Genomic_DNA"/>
</dbReference>
<evidence type="ECO:0000313" key="14">
    <source>
        <dbReference type="Proteomes" id="UP000028702"/>
    </source>
</evidence>
<dbReference type="GO" id="GO:0031992">
    <property type="term" value="F:energy transducer activity"/>
    <property type="evidence" value="ECO:0007669"/>
    <property type="project" value="InterPro"/>
</dbReference>
<dbReference type="SUPFAM" id="SSF74653">
    <property type="entry name" value="TolA/TonB C-terminal domain"/>
    <property type="match status" value="1"/>
</dbReference>
<feature type="domain" description="TonB C-terminal" evidence="12">
    <location>
        <begin position="174"/>
        <end position="265"/>
    </location>
</feature>
<gene>
    <name evidence="13" type="ORF">M2A_2687</name>
</gene>
<dbReference type="InterPro" id="IPR006260">
    <property type="entry name" value="TonB/TolA_C"/>
</dbReference>
<dbReference type="InterPro" id="IPR003538">
    <property type="entry name" value="TonB"/>
</dbReference>
<evidence type="ECO:0000313" key="13">
    <source>
        <dbReference type="EMBL" id="GAK46188.1"/>
    </source>
</evidence>
<evidence type="ECO:0000256" key="7">
    <source>
        <dbReference type="ARBA" id="ARBA00022927"/>
    </source>
</evidence>
<evidence type="ECO:0000256" key="8">
    <source>
        <dbReference type="ARBA" id="ARBA00022989"/>
    </source>
</evidence>
<dbReference type="STRING" id="1333998.M2A_2687"/>
<evidence type="ECO:0000256" key="5">
    <source>
        <dbReference type="ARBA" id="ARBA00022519"/>
    </source>
</evidence>
<dbReference type="Pfam" id="PF03544">
    <property type="entry name" value="TonB_C"/>
    <property type="match status" value="1"/>
</dbReference>
<keyword evidence="5 10" id="KW-0997">Cell inner membrane</keyword>
<dbReference type="InterPro" id="IPR051045">
    <property type="entry name" value="TonB-dependent_transducer"/>
</dbReference>
<dbReference type="NCBIfam" id="TIGR01352">
    <property type="entry name" value="tonB_Cterm"/>
    <property type="match status" value="1"/>
</dbReference>
<protein>
    <recommendedName>
        <fullName evidence="10">Protein TonB</fullName>
    </recommendedName>
</protein>
<dbReference type="PRINTS" id="PR01374">
    <property type="entry name" value="TONBPROTEIN"/>
</dbReference>
<keyword evidence="9" id="KW-0472">Membrane</keyword>
<evidence type="ECO:0000256" key="2">
    <source>
        <dbReference type="ARBA" id="ARBA00006555"/>
    </source>
</evidence>
<keyword evidence="7 10" id="KW-0653">Protein transport</keyword>
<keyword evidence="14" id="KW-1185">Reference proteome</keyword>
<dbReference type="GO" id="GO:0055085">
    <property type="term" value="P:transmembrane transport"/>
    <property type="evidence" value="ECO:0007669"/>
    <property type="project" value="InterPro"/>
</dbReference>
<dbReference type="Gene3D" id="3.30.1150.10">
    <property type="match status" value="1"/>
</dbReference>
<evidence type="ECO:0000256" key="3">
    <source>
        <dbReference type="ARBA" id="ARBA00022448"/>
    </source>
</evidence>
<sequence>MREIRWRLLGPMCLAALFVHGAALGFFLQETPPGAAAAGSGGLAVSVIAGAPAPKKIETAPEVQEVREALPEPEPVLEANALPVAPVQKPERKREPEKTAQKPEKKLKKPEPRKEAVQKPVQKKPKEEVAEPNEAEQQVASLGDGAGEAQSRKGGAAHALTGGQSGGGAPGAADYFALLRAHLERHKSYPRRARLMREEGTVALSLTIDGEGRVLRHGILRSSGSSRLDGAVKEMVADAGRLPRPYAELGPFPLSIEVPVTFDLR</sequence>
<comment type="subcellular location">
    <subcellularLocation>
        <location evidence="1 10">Cell inner membrane</location>
        <topology evidence="1 10">Single-pass membrane protein</topology>
        <orientation evidence="1 10">Periplasmic side</orientation>
    </subcellularLocation>
</comment>
<comment type="function">
    <text evidence="10">Interacts with outer membrane receptor proteins that carry out high-affinity binding and energy dependent uptake into the periplasmic space of specific substrates. It could act to transduce energy from the cytoplasmic membrane to specific energy-requiring processes in the outer membrane, resulting in the release into the periplasm of ligands bound by these outer membrane proteins.</text>
</comment>
<keyword evidence="8" id="KW-1133">Transmembrane helix</keyword>
<feature type="compositionally biased region" description="Basic and acidic residues" evidence="11">
    <location>
        <begin position="89"/>
        <end position="117"/>
    </location>
</feature>
<dbReference type="PANTHER" id="PTHR33446">
    <property type="entry name" value="PROTEIN TONB-RELATED"/>
    <property type="match status" value="1"/>
</dbReference>
<dbReference type="AlphaFoldDB" id="A0A081BDS0"/>
<comment type="caution">
    <text evidence="13">The sequence shown here is derived from an EMBL/GenBank/DDBJ whole genome shotgun (WGS) entry which is preliminary data.</text>
</comment>
<comment type="similarity">
    <text evidence="2 10">Belongs to the TonB family.</text>
</comment>
<feature type="region of interest" description="Disordered" evidence="11">
    <location>
        <begin position="68"/>
        <end position="167"/>
    </location>
</feature>
<dbReference type="GO" id="GO:0030288">
    <property type="term" value="C:outer membrane-bounded periplasmic space"/>
    <property type="evidence" value="ECO:0007669"/>
    <property type="project" value="InterPro"/>
</dbReference>
<evidence type="ECO:0000259" key="12">
    <source>
        <dbReference type="PROSITE" id="PS52015"/>
    </source>
</evidence>
<organism evidence="13 14">
    <name type="scientific">Tepidicaulis marinus</name>
    <dbReference type="NCBI Taxonomy" id="1333998"/>
    <lineage>
        <taxon>Bacteria</taxon>
        <taxon>Pseudomonadati</taxon>
        <taxon>Pseudomonadota</taxon>
        <taxon>Alphaproteobacteria</taxon>
        <taxon>Hyphomicrobiales</taxon>
        <taxon>Parvibaculaceae</taxon>
        <taxon>Tepidicaulis</taxon>
    </lineage>
</organism>
<accession>A0A081BDS0</accession>
<evidence type="ECO:0000256" key="11">
    <source>
        <dbReference type="SAM" id="MobiDB-lite"/>
    </source>
</evidence>
<dbReference type="Proteomes" id="UP000028702">
    <property type="component" value="Unassembled WGS sequence"/>
</dbReference>
<dbReference type="PROSITE" id="PS52015">
    <property type="entry name" value="TONB_CTD"/>
    <property type="match status" value="1"/>
</dbReference>
<evidence type="ECO:0000256" key="9">
    <source>
        <dbReference type="ARBA" id="ARBA00023136"/>
    </source>
</evidence>
<evidence type="ECO:0000256" key="10">
    <source>
        <dbReference type="RuleBase" id="RU362123"/>
    </source>
</evidence>
<dbReference type="GO" id="GO:0015031">
    <property type="term" value="P:protein transport"/>
    <property type="evidence" value="ECO:0007669"/>
    <property type="project" value="UniProtKB-UniRule"/>
</dbReference>
<name>A0A081BDS0_9HYPH</name>
<dbReference type="InterPro" id="IPR037682">
    <property type="entry name" value="TonB_C"/>
</dbReference>
<proteinExistence type="inferred from homology"/>
<keyword evidence="10" id="KW-0735">Signal-anchor</keyword>
<evidence type="ECO:0000256" key="6">
    <source>
        <dbReference type="ARBA" id="ARBA00022692"/>
    </source>
</evidence>
<keyword evidence="6" id="KW-0812">Transmembrane</keyword>
<dbReference type="PANTHER" id="PTHR33446:SF2">
    <property type="entry name" value="PROTEIN TONB"/>
    <property type="match status" value="1"/>
</dbReference>
<dbReference type="GO" id="GO:0015891">
    <property type="term" value="P:siderophore transport"/>
    <property type="evidence" value="ECO:0007669"/>
    <property type="project" value="InterPro"/>
</dbReference>
<keyword evidence="3 10" id="KW-0813">Transport</keyword>
<dbReference type="eggNOG" id="COG0810">
    <property type="taxonomic scope" value="Bacteria"/>
</dbReference>
<dbReference type="RefSeq" id="WP_081875632.1">
    <property type="nucleotide sequence ID" value="NZ_BBIO01000016.1"/>
</dbReference>
<evidence type="ECO:0000256" key="4">
    <source>
        <dbReference type="ARBA" id="ARBA00022475"/>
    </source>
</evidence>
<evidence type="ECO:0000256" key="1">
    <source>
        <dbReference type="ARBA" id="ARBA00004383"/>
    </source>
</evidence>